<protein>
    <recommendedName>
        <fullName evidence="2">JmjC domain-containing protein</fullName>
    </recommendedName>
</protein>
<feature type="signal peptide" evidence="1">
    <location>
        <begin position="1"/>
        <end position="25"/>
    </location>
</feature>
<keyword evidence="1" id="KW-0732">Signal</keyword>
<dbReference type="PANTHER" id="PTHR12461">
    <property type="entry name" value="HYPOXIA-INDUCIBLE FACTOR 1 ALPHA INHIBITOR-RELATED"/>
    <property type="match status" value="1"/>
</dbReference>
<dbReference type="PANTHER" id="PTHR12461:SF18">
    <property type="entry name" value="JMJC DOMAIN-CONTAINING PROTEIN"/>
    <property type="match status" value="1"/>
</dbReference>
<dbReference type="SUPFAM" id="SSF51197">
    <property type="entry name" value="Clavaminate synthase-like"/>
    <property type="match status" value="1"/>
</dbReference>
<dbReference type="OrthoDB" id="415358at2759"/>
<dbReference type="KEGG" id="lgi:LOTGIDRAFT_157933"/>
<evidence type="ECO:0000313" key="3">
    <source>
        <dbReference type="EMBL" id="ESP00651.1"/>
    </source>
</evidence>
<dbReference type="CTD" id="20237556"/>
<dbReference type="AlphaFoldDB" id="V4AZS8"/>
<dbReference type="GeneID" id="20237556"/>
<gene>
    <name evidence="3" type="ORF">LOTGIDRAFT_157933</name>
</gene>
<name>V4AZS8_LOTGI</name>
<sequence>MSAFQFTILLSQLLCFFADERIILGKHSREERGLDLIGKFSTPGVFYEHFVKPGVPLLWRAVLDEPKVKFPAYNYWTDGYFREKFGDEEYNVEVQKKENRDKKSVKMTLTQFLDEYKIKPIYLIDSLSEKMKEDLSLPSTFQCGGLEKSINDVVMWFSSGGTSSVLHKDPLNNFMCVLEGSKDFVFINKKYEKEVESVGWVEEGSYSTVDVDNVNRRKFSTLLSLPWVRGHANEGDCIFIPFGWYHQIRSNGRRNLAVNYWFTHRWWFNHPDCIKSSKFNLTEPLNKYPIASSNEILRFKMLRPYKDLEYILKDQFLEPDVDKEDREKLFDFINLDRDNVLTWEELYEFDIDEAVLKYHHVLALDYVRTVEDTGPETEEVMKGGEDQGVEIDEGVVLEEYPHGEDHFKRMHQQILKELKMVMKTMIQKTARSRMNCEKYYVCMLEFLPLILKLEDCVEVYESAL</sequence>
<feature type="domain" description="JmjC" evidence="2">
    <location>
        <begin position="126"/>
        <end position="279"/>
    </location>
</feature>
<dbReference type="Proteomes" id="UP000030746">
    <property type="component" value="Unassembled WGS sequence"/>
</dbReference>
<dbReference type="InterPro" id="IPR003347">
    <property type="entry name" value="JmjC_dom"/>
</dbReference>
<dbReference type="Pfam" id="PF13621">
    <property type="entry name" value="Cupin_8"/>
    <property type="match status" value="1"/>
</dbReference>
<evidence type="ECO:0000256" key="1">
    <source>
        <dbReference type="SAM" id="SignalP"/>
    </source>
</evidence>
<dbReference type="EMBL" id="KB200701">
    <property type="protein sequence ID" value="ESP00651.1"/>
    <property type="molecule type" value="Genomic_DNA"/>
</dbReference>
<dbReference type="RefSeq" id="XP_009048770.1">
    <property type="nucleotide sequence ID" value="XM_009050522.1"/>
</dbReference>
<proteinExistence type="predicted"/>
<evidence type="ECO:0000313" key="4">
    <source>
        <dbReference type="Proteomes" id="UP000030746"/>
    </source>
</evidence>
<dbReference type="OMA" id="FPSPWVF"/>
<evidence type="ECO:0000259" key="2">
    <source>
        <dbReference type="PROSITE" id="PS51184"/>
    </source>
</evidence>
<reference evidence="3 4" key="1">
    <citation type="journal article" date="2013" name="Nature">
        <title>Insights into bilaterian evolution from three spiralian genomes.</title>
        <authorList>
            <person name="Simakov O."/>
            <person name="Marletaz F."/>
            <person name="Cho S.J."/>
            <person name="Edsinger-Gonzales E."/>
            <person name="Havlak P."/>
            <person name="Hellsten U."/>
            <person name="Kuo D.H."/>
            <person name="Larsson T."/>
            <person name="Lv J."/>
            <person name="Arendt D."/>
            <person name="Savage R."/>
            <person name="Osoegawa K."/>
            <person name="de Jong P."/>
            <person name="Grimwood J."/>
            <person name="Chapman J.A."/>
            <person name="Shapiro H."/>
            <person name="Aerts A."/>
            <person name="Otillar R.P."/>
            <person name="Terry A.Y."/>
            <person name="Boore J.L."/>
            <person name="Grigoriev I.V."/>
            <person name="Lindberg D.R."/>
            <person name="Seaver E.C."/>
            <person name="Weisblat D.A."/>
            <person name="Putnam N.H."/>
            <person name="Rokhsar D.S."/>
        </authorList>
    </citation>
    <scope>NUCLEOTIDE SEQUENCE [LARGE SCALE GENOMIC DNA]</scope>
</reference>
<accession>V4AZS8</accession>
<dbReference type="PROSITE" id="PS51184">
    <property type="entry name" value="JMJC"/>
    <property type="match status" value="1"/>
</dbReference>
<organism evidence="3 4">
    <name type="scientific">Lottia gigantea</name>
    <name type="common">Giant owl limpet</name>
    <dbReference type="NCBI Taxonomy" id="225164"/>
    <lineage>
        <taxon>Eukaryota</taxon>
        <taxon>Metazoa</taxon>
        <taxon>Spiralia</taxon>
        <taxon>Lophotrochozoa</taxon>
        <taxon>Mollusca</taxon>
        <taxon>Gastropoda</taxon>
        <taxon>Patellogastropoda</taxon>
        <taxon>Lottioidea</taxon>
        <taxon>Lottiidae</taxon>
        <taxon>Lottia</taxon>
    </lineage>
</organism>
<feature type="chain" id="PRO_5004717655" description="JmjC domain-containing protein" evidence="1">
    <location>
        <begin position="26"/>
        <end position="464"/>
    </location>
</feature>
<dbReference type="InterPro" id="IPR041667">
    <property type="entry name" value="Cupin_8"/>
</dbReference>
<dbReference type="SMART" id="SM00558">
    <property type="entry name" value="JmjC"/>
    <property type="match status" value="1"/>
</dbReference>
<dbReference type="Gene3D" id="2.60.120.650">
    <property type="entry name" value="Cupin"/>
    <property type="match status" value="1"/>
</dbReference>
<dbReference type="HOGENOM" id="CLU_589625_0_0_1"/>
<keyword evidence="4" id="KW-1185">Reference proteome</keyword>